<dbReference type="Pfam" id="PF01336">
    <property type="entry name" value="tRNA_anti-codon"/>
    <property type="match status" value="1"/>
</dbReference>
<evidence type="ECO:0000313" key="8">
    <source>
        <dbReference type="Proteomes" id="UP000267921"/>
    </source>
</evidence>
<dbReference type="Proteomes" id="UP000186879">
    <property type="component" value="Chromosome"/>
</dbReference>
<evidence type="ECO:0000313" key="7">
    <source>
        <dbReference type="Proteomes" id="UP000198669"/>
    </source>
</evidence>
<dbReference type="InterPro" id="IPR051231">
    <property type="entry name" value="SOSS-B"/>
</dbReference>
<dbReference type="GO" id="GO:0010212">
    <property type="term" value="P:response to ionizing radiation"/>
    <property type="evidence" value="ECO:0007669"/>
    <property type="project" value="TreeGrafter"/>
</dbReference>
<dbReference type="InterPro" id="IPR004365">
    <property type="entry name" value="NA-bd_OB_tRNA"/>
</dbReference>
<dbReference type="GeneID" id="30582769"/>
<dbReference type="EMBL" id="RJJG01000005">
    <property type="protein sequence ID" value="RNI08384.1"/>
    <property type="molecule type" value="Genomic_DNA"/>
</dbReference>
<keyword evidence="6" id="KW-1185">Reference proteome</keyword>
<evidence type="ECO:0000256" key="1">
    <source>
        <dbReference type="ARBA" id="ARBA00023125"/>
    </source>
</evidence>
<organism evidence="3 6">
    <name type="scientific">Methanohalophilus halophilus</name>
    <dbReference type="NCBI Taxonomy" id="2177"/>
    <lineage>
        <taxon>Archaea</taxon>
        <taxon>Methanobacteriati</taxon>
        <taxon>Methanobacteriota</taxon>
        <taxon>Stenosarchaea group</taxon>
        <taxon>Methanomicrobia</taxon>
        <taxon>Methanosarcinales</taxon>
        <taxon>Methanosarcinaceae</taxon>
        <taxon>Methanohalophilus</taxon>
    </lineage>
</organism>
<evidence type="ECO:0000313" key="5">
    <source>
        <dbReference type="EMBL" id="SDW17141.1"/>
    </source>
</evidence>
<evidence type="ECO:0000259" key="2">
    <source>
        <dbReference type="Pfam" id="PF01336"/>
    </source>
</evidence>
<accession>A0A1L3Q171</accession>
<dbReference type="GO" id="GO:0000724">
    <property type="term" value="P:double-strand break repair via homologous recombination"/>
    <property type="evidence" value="ECO:0007669"/>
    <property type="project" value="TreeGrafter"/>
</dbReference>
<reference evidence="4 8" key="3">
    <citation type="submission" date="2018-10" db="EMBL/GenBank/DDBJ databases">
        <title>Cultivation of a novel Methanohalophilus strain from Kebrit Deep of the Red Sea and a genomic comparison of members of the genus Methanohalophilus.</title>
        <authorList>
            <person name="Guan Y."/>
            <person name="Ngugi D.K."/>
            <person name="Stingl U."/>
        </authorList>
    </citation>
    <scope>NUCLEOTIDE SEQUENCE [LARGE SCALE GENOMIC DNA]</scope>
    <source>
        <strain evidence="4 8">DSM 3094</strain>
    </source>
</reference>
<keyword evidence="1" id="KW-0238">DNA-binding</keyword>
<dbReference type="EMBL" id="FNMU01000001">
    <property type="protein sequence ID" value="SDW17141.1"/>
    <property type="molecule type" value="Genomic_DNA"/>
</dbReference>
<dbReference type="RefSeq" id="WP_072561071.1">
    <property type="nucleotide sequence ID" value="NZ_CP017921.1"/>
</dbReference>
<evidence type="ECO:0000313" key="4">
    <source>
        <dbReference type="EMBL" id="RNI08384.1"/>
    </source>
</evidence>
<reference evidence="5 7" key="2">
    <citation type="submission" date="2016-10" db="EMBL/GenBank/DDBJ databases">
        <authorList>
            <person name="de Groot N.N."/>
        </authorList>
    </citation>
    <scope>NUCLEOTIDE SEQUENCE [LARGE SCALE GENOMIC DNA]</scope>
    <source>
        <strain evidence="5 7">Z-7982</strain>
    </source>
</reference>
<gene>
    <name evidence="3" type="ORF">BHR79_03355</name>
    <name evidence="4" type="ORF">EFE40_07505</name>
    <name evidence="5" type="ORF">SAMN04515625_0505</name>
</gene>
<sequence>MDDIDTVYEKLEGIISREEFEAKVEEKIEEMHNLCDVQTAALLVAHNLGATDAGVETIKIADINESSSNVSFTGKAVSVFEPKEFSRDDGTTGRVGNIIVADETGSIRVTLWDDLADLLKTGDISTGKSYNISGYAKEGYSGIEVNIGRGGGISESEENVKANINLSGISDIKDGDSDVNVVGMVLDVSDVRTFQKRDGSEGRVRNITIGDETGKIRITLWDGRTELADKLETGDTVEIINGYARLNNYSQEVEIQVGNHSSLRKTDREVEFKEDYTPIADIIPGQPYSIKGAVSGMGDLKEFTRSNGSEGKVSNIYVSDETGRIRIALWDEKAELVDKVDIDTPIKIIDAFAKSGFNEEVELNAGGRSKVIVD</sequence>
<dbReference type="PANTHER" id="PTHR13356">
    <property type="entry name" value="OB FOLD NUCLEIC ACID BINDING PROTEIN-RELATED"/>
    <property type="match status" value="1"/>
</dbReference>
<dbReference type="Proteomes" id="UP000198669">
    <property type="component" value="Unassembled WGS sequence"/>
</dbReference>
<dbReference type="PANTHER" id="PTHR13356:SF0">
    <property type="entry name" value="SOSS COMPLEX SUBUNIT B HOMOLOG"/>
    <property type="match status" value="1"/>
</dbReference>
<dbReference type="NCBIfam" id="NF012035">
    <property type="entry name" value="PRK15491.1"/>
    <property type="match status" value="1"/>
</dbReference>
<dbReference type="GO" id="GO:0003677">
    <property type="term" value="F:DNA binding"/>
    <property type="evidence" value="ECO:0007669"/>
    <property type="project" value="UniProtKB-KW"/>
</dbReference>
<dbReference type="InterPro" id="IPR012340">
    <property type="entry name" value="NA-bd_OB-fold"/>
</dbReference>
<dbReference type="KEGG" id="mhaz:BHR79_03355"/>
<feature type="domain" description="OB" evidence="2">
    <location>
        <begin position="179"/>
        <end position="257"/>
    </location>
</feature>
<proteinExistence type="predicted"/>
<name>A0A1L3Q171_9EURY</name>
<dbReference type="Proteomes" id="UP000267921">
    <property type="component" value="Unassembled WGS sequence"/>
</dbReference>
<protein>
    <submittedName>
        <fullName evidence="3 5">Replication factor A</fullName>
    </submittedName>
</protein>
<dbReference type="STRING" id="2177.BHR79_03355"/>
<evidence type="ECO:0000313" key="6">
    <source>
        <dbReference type="Proteomes" id="UP000186879"/>
    </source>
</evidence>
<dbReference type="Gene3D" id="2.40.50.140">
    <property type="entry name" value="Nucleic acid-binding proteins"/>
    <property type="match status" value="3"/>
</dbReference>
<reference evidence="3 6" key="1">
    <citation type="submission" date="2016-10" db="EMBL/GenBank/DDBJ databases">
        <title>Methanohalophilus halophilus.</title>
        <authorList>
            <person name="L'haridon S."/>
        </authorList>
    </citation>
    <scope>NUCLEOTIDE SEQUENCE [LARGE SCALE GENOMIC DNA]</scope>
    <source>
        <strain evidence="3 6">Z-7982</strain>
    </source>
</reference>
<dbReference type="SUPFAM" id="SSF50249">
    <property type="entry name" value="Nucleic acid-binding proteins"/>
    <property type="match status" value="3"/>
</dbReference>
<dbReference type="AlphaFoldDB" id="A0A1L3Q171"/>
<evidence type="ECO:0000313" key="3">
    <source>
        <dbReference type="EMBL" id="APH38617.1"/>
    </source>
</evidence>
<dbReference type="EMBL" id="CP017921">
    <property type="protein sequence ID" value="APH38617.1"/>
    <property type="molecule type" value="Genomic_DNA"/>
</dbReference>
<dbReference type="CDD" id="cd04491">
    <property type="entry name" value="SoSSB_OBF"/>
    <property type="match status" value="3"/>
</dbReference>
<dbReference type="OrthoDB" id="6262at2157"/>